<dbReference type="InterPro" id="IPR025669">
    <property type="entry name" value="AAA_dom"/>
</dbReference>
<reference evidence="7" key="1">
    <citation type="submission" date="2017-02" db="EMBL/GenBank/DDBJ databases">
        <authorList>
            <person name="Varghese N."/>
            <person name="Submissions S."/>
        </authorList>
    </citation>
    <scope>NUCLEOTIDE SEQUENCE [LARGE SCALE GENOMIC DNA]</scope>
    <source>
        <strain evidence="7">ATCC 35199</strain>
    </source>
</reference>
<protein>
    <recommendedName>
        <fullName evidence="4">Sporulation initiation inhibitor protein Soj</fullName>
    </recommendedName>
</protein>
<gene>
    <name evidence="6" type="ORF">SAMN02745120_2513</name>
</gene>
<proteinExistence type="inferred from homology"/>
<comment type="subunit">
    <text evidence="3">Dimerizes in the presence of ATP but not ADP; ATP-binding is required for double-stranded (ds)DNA-binding. Interacts with DnaA.</text>
</comment>
<name>A0A1T5D013_9FIRM</name>
<evidence type="ECO:0000313" key="6">
    <source>
        <dbReference type="EMBL" id="SKB65062.1"/>
    </source>
</evidence>
<evidence type="ECO:0000256" key="3">
    <source>
        <dbReference type="ARBA" id="ARBA00062323"/>
    </source>
</evidence>
<comment type="catalytic activity">
    <reaction evidence="2">
        <text>ATP + H2O = ADP + phosphate + H(+)</text>
        <dbReference type="Rhea" id="RHEA:13065"/>
        <dbReference type="ChEBI" id="CHEBI:15377"/>
        <dbReference type="ChEBI" id="CHEBI:15378"/>
        <dbReference type="ChEBI" id="CHEBI:30616"/>
        <dbReference type="ChEBI" id="CHEBI:43474"/>
        <dbReference type="ChEBI" id="CHEBI:456216"/>
    </reaction>
</comment>
<evidence type="ECO:0000256" key="1">
    <source>
        <dbReference type="ARBA" id="ARBA00006976"/>
    </source>
</evidence>
<dbReference type="SUPFAM" id="SSF52540">
    <property type="entry name" value="P-loop containing nucleoside triphosphate hydrolases"/>
    <property type="match status" value="1"/>
</dbReference>
<evidence type="ECO:0000259" key="5">
    <source>
        <dbReference type="Pfam" id="PF13614"/>
    </source>
</evidence>
<accession>A0A1T5D013</accession>
<evidence type="ECO:0000256" key="4">
    <source>
        <dbReference type="ARBA" id="ARBA00071824"/>
    </source>
</evidence>
<dbReference type="CDD" id="cd02042">
    <property type="entry name" value="ParAB_family"/>
    <property type="match status" value="1"/>
</dbReference>
<dbReference type="InterPro" id="IPR050678">
    <property type="entry name" value="DNA_Partitioning_ATPase"/>
</dbReference>
<dbReference type="Pfam" id="PF13614">
    <property type="entry name" value="AAA_31"/>
    <property type="match status" value="1"/>
</dbReference>
<evidence type="ECO:0000256" key="2">
    <source>
        <dbReference type="ARBA" id="ARBA00049360"/>
    </source>
</evidence>
<dbReference type="AlphaFoldDB" id="A0A1T5D013"/>
<dbReference type="PANTHER" id="PTHR13696">
    <property type="entry name" value="P-LOOP CONTAINING NUCLEOSIDE TRIPHOSPHATE HYDROLASE"/>
    <property type="match status" value="1"/>
</dbReference>
<dbReference type="Gene3D" id="3.40.50.300">
    <property type="entry name" value="P-loop containing nucleotide triphosphate hydrolases"/>
    <property type="match status" value="1"/>
</dbReference>
<dbReference type="OrthoDB" id="9791162at2"/>
<dbReference type="FunFam" id="3.40.50.300:FF:000285">
    <property type="entry name" value="Sporulation initiation inhibitor Soj"/>
    <property type="match status" value="1"/>
</dbReference>
<evidence type="ECO:0000313" key="7">
    <source>
        <dbReference type="Proteomes" id="UP000243406"/>
    </source>
</evidence>
<dbReference type="EMBL" id="FUYN01000006">
    <property type="protein sequence ID" value="SKB65062.1"/>
    <property type="molecule type" value="Genomic_DNA"/>
</dbReference>
<organism evidence="6 7">
    <name type="scientific">Acetoanaerobium noterae</name>
    <dbReference type="NCBI Taxonomy" id="745369"/>
    <lineage>
        <taxon>Bacteria</taxon>
        <taxon>Bacillati</taxon>
        <taxon>Bacillota</taxon>
        <taxon>Clostridia</taxon>
        <taxon>Peptostreptococcales</taxon>
        <taxon>Filifactoraceae</taxon>
        <taxon>Acetoanaerobium</taxon>
    </lineage>
</organism>
<dbReference type="RefSeq" id="WP_013362753.1">
    <property type="nucleotide sequence ID" value="NZ_CP154629.1"/>
</dbReference>
<dbReference type="Proteomes" id="UP000243406">
    <property type="component" value="Unassembled WGS sequence"/>
</dbReference>
<comment type="similarity">
    <text evidence="1">Belongs to the ParA family.</text>
</comment>
<keyword evidence="7" id="KW-1185">Reference proteome</keyword>
<sequence length="255" mass="28763">MKTKVIAVSNNKGGSGKTTVAGNLAYSLMQQGKKVLLIDADMQINLTRSYDLSKNSEKSLYDALIKENSLQHYIINTKYPNIDFIISDHMLSAIDMELFTKKLRETVFERILRPVKSENSYDYIIIDTCPFLGLLNYNILVASDYVLVPVELSAFGIEGLEPLTNFFEEARLINTNLQFLGIIETKVDLRESTNDVTREILRDLFKDKVLNSYIPIDINIKKSQFAGEPLSVFTSGSRAAIAYEDLAKEVISLVE</sequence>
<dbReference type="InterPro" id="IPR027417">
    <property type="entry name" value="P-loop_NTPase"/>
</dbReference>
<dbReference type="PANTHER" id="PTHR13696:SF99">
    <property type="entry name" value="COBYRINIC ACID AC-DIAMIDE SYNTHASE"/>
    <property type="match status" value="1"/>
</dbReference>
<feature type="domain" description="AAA" evidence="5">
    <location>
        <begin position="3"/>
        <end position="178"/>
    </location>
</feature>